<dbReference type="OrthoDB" id="5872974at2759"/>
<dbReference type="EMBL" id="UZAH01026698">
    <property type="protein sequence ID" value="VDO84289.1"/>
    <property type="molecule type" value="Genomic_DNA"/>
</dbReference>
<evidence type="ECO:0000313" key="2">
    <source>
        <dbReference type="Proteomes" id="UP000050761"/>
    </source>
</evidence>
<keyword evidence="2" id="KW-1185">Reference proteome</keyword>
<dbReference type="Proteomes" id="UP000050761">
    <property type="component" value="Unassembled WGS sequence"/>
</dbReference>
<name>A0A183FR23_HELPZ</name>
<reference evidence="1 2" key="1">
    <citation type="submission" date="2018-11" db="EMBL/GenBank/DDBJ databases">
        <authorList>
            <consortium name="Pathogen Informatics"/>
        </authorList>
    </citation>
    <scope>NUCLEOTIDE SEQUENCE [LARGE SCALE GENOMIC DNA]</scope>
</reference>
<sequence length="171" mass="19615">MALGNDVLSRLPAWSVDCKNRTFHMEDNQVQIFTFVVEEVPLPIPPTPEPRWKLQYEPQKRSSFNLVQKSWCYVADVSRNLGPMMSLGNVLNSETVFVAAAVFRTAEPRLLLSNPSPSVQVVYKDQRLDTAFSWRSGRADEAPHRLFLENMVFTKGLMETIKHKLKILRPL</sequence>
<proteinExistence type="predicted"/>
<dbReference type="WBParaSite" id="HPBE_0001024001-mRNA-1">
    <property type="protein sequence ID" value="HPBE_0001024001-mRNA-1"/>
    <property type="gene ID" value="HPBE_0001024001"/>
</dbReference>
<gene>
    <name evidence="1" type="ORF">HPBE_LOCUS10241</name>
</gene>
<reference evidence="3" key="2">
    <citation type="submission" date="2019-09" db="UniProtKB">
        <authorList>
            <consortium name="WormBaseParasite"/>
        </authorList>
    </citation>
    <scope>IDENTIFICATION</scope>
</reference>
<evidence type="ECO:0000313" key="3">
    <source>
        <dbReference type="WBParaSite" id="HPBE_0001024001-mRNA-1"/>
    </source>
</evidence>
<accession>A0A3P7Z2T8</accession>
<accession>A0A183FR23</accession>
<protein>
    <submittedName>
        <fullName evidence="3">CPSF_A domain-containing protein</fullName>
    </submittedName>
</protein>
<evidence type="ECO:0000313" key="1">
    <source>
        <dbReference type="EMBL" id="VDO84289.1"/>
    </source>
</evidence>
<dbReference type="AlphaFoldDB" id="A0A183FR23"/>
<organism evidence="2 3">
    <name type="scientific">Heligmosomoides polygyrus</name>
    <name type="common">Parasitic roundworm</name>
    <dbReference type="NCBI Taxonomy" id="6339"/>
    <lineage>
        <taxon>Eukaryota</taxon>
        <taxon>Metazoa</taxon>
        <taxon>Ecdysozoa</taxon>
        <taxon>Nematoda</taxon>
        <taxon>Chromadorea</taxon>
        <taxon>Rhabditida</taxon>
        <taxon>Rhabditina</taxon>
        <taxon>Rhabditomorpha</taxon>
        <taxon>Strongyloidea</taxon>
        <taxon>Heligmosomidae</taxon>
        <taxon>Heligmosomoides</taxon>
    </lineage>
</organism>